<dbReference type="SUPFAM" id="SSF51971">
    <property type="entry name" value="Nucleotide-binding domain"/>
    <property type="match status" value="1"/>
</dbReference>
<dbReference type="GO" id="GO:0016491">
    <property type="term" value="F:oxidoreductase activity"/>
    <property type="evidence" value="ECO:0007669"/>
    <property type="project" value="InterPro"/>
</dbReference>
<keyword evidence="3" id="KW-1185">Reference proteome</keyword>
<sequence length="314" mass="34439">MSKRIAIIGTGPSGMAAAQVLASDGYNVTMYEKHDRPGGILMYGIPQMKLNKNNVLKKAQILQDLGVEFILNTNVTKEDVANTISSEYDAVLLATGAEKARDISIDGRQLSNIFFAMEYLTDNTKHLLDGSPLKIDAKGKNVVIIGGGDTANDCVATALSQGAKSVRQLEISPKDQPRKKNSYDFDEDEIRLYQKTAVKFIDCDGEGCVAKVVTDQVDFVRDENGTKIEFNNLNGEMEADLVFVAIGFLGPLEEALDAFDVELDRSVHNKDTDVFTTNKENIFICGDARRGQSLIKWAIGEGKMAALAIERYLQ</sequence>
<protein>
    <submittedName>
        <fullName evidence="2">FAD-dependent oxidoreductase</fullName>
    </submittedName>
</protein>
<evidence type="ECO:0000313" key="2">
    <source>
        <dbReference type="EMBL" id="QMS84650.1"/>
    </source>
</evidence>
<accession>A0A7L7KPE1</accession>
<dbReference type="Gene3D" id="3.50.50.60">
    <property type="entry name" value="FAD/NAD(P)-binding domain"/>
    <property type="match status" value="2"/>
</dbReference>
<reference evidence="2 3" key="1">
    <citation type="submission" date="2020-02" db="EMBL/GenBank/DDBJ databases">
        <authorList>
            <person name="Zheng R.K."/>
            <person name="Sun C.M."/>
        </authorList>
    </citation>
    <scope>NUCLEOTIDE SEQUENCE [LARGE SCALE GENOMIC DNA]</scope>
    <source>
        <strain evidence="3">zrk13</strain>
    </source>
</reference>
<dbReference type="KEGG" id="xcl:G4Z02_02420"/>
<evidence type="ECO:0000313" key="3">
    <source>
        <dbReference type="Proteomes" id="UP000514720"/>
    </source>
</evidence>
<feature type="domain" description="FAD/NAD(P)-binding" evidence="1">
    <location>
        <begin position="4"/>
        <end position="302"/>
    </location>
</feature>
<dbReference type="InterPro" id="IPR051394">
    <property type="entry name" value="Glutamate_Synthase"/>
</dbReference>
<gene>
    <name evidence="2" type="ORF">G4Z02_02420</name>
</gene>
<dbReference type="InterPro" id="IPR036188">
    <property type="entry name" value="FAD/NAD-bd_sf"/>
</dbReference>
<proteinExistence type="predicted"/>
<dbReference type="InterPro" id="IPR023753">
    <property type="entry name" value="FAD/NAD-binding_dom"/>
</dbReference>
<organism evidence="2 3">
    <name type="scientific">Candidatus Xianfuyuplasma coldseepsis</name>
    <dbReference type="NCBI Taxonomy" id="2782163"/>
    <lineage>
        <taxon>Bacteria</taxon>
        <taxon>Bacillati</taxon>
        <taxon>Mycoplasmatota</taxon>
        <taxon>Mollicutes</taxon>
        <taxon>Candidatus Izemoplasmatales</taxon>
        <taxon>Candidatus Izemoplasmataceae</taxon>
        <taxon>Candidatus Xianfuyuplasma</taxon>
    </lineage>
</organism>
<dbReference type="Proteomes" id="UP000514720">
    <property type="component" value="Chromosome"/>
</dbReference>
<name>A0A7L7KPE1_9MOLU</name>
<dbReference type="SUPFAM" id="SSF51905">
    <property type="entry name" value="FAD/NAD(P)-binding domain"/>
    <property type="match status" value="1"/>
</dbReference>
<dbReference type="AlphaFoldDB" id="A0A7L7KPE1"/>
<dbReference type="PRINTS" id="PR00419">
    <property type="entry name" value="ADXRDTASE"/>
</dbReference>
<dbReference type="PANTHER" id="PTHR43100">
    <property type="entry name" value="GLUTAMATE SYNTHASE [NADPH] SMALL CHAIN"/>
    <property type="match status" value="1"/>
</dbReference>
<evidence type="ECO:0000259" key="1">
    <source>
        <dbReference type="Pfam" id="PF07992"/>
    </source>
</evidence>
<dbReference type="RefSeq" id="WP_258878269.1">
    <property type="nucleotide sequence ID" value="NZ_CP048914.1"/>
</dbReference>
<dbReference type="PANTHER" id="PTHR43100:SF1">
    <property type="entry name" value="GLUTAMATE SYNTHASE [NADPH] SMALL CHAIN"/>
    <property type="match status" value="1"/>
</dbReference>
<dbReference type="EMBL" id="CP048914">
    <property type="protein sequence ID" value="QMS84650.1"/>
    <property type="molecule type" value="Genomic_DNA"/>
</dbReference>
<dbReference type="Pfam" id="PF07992">
    <property type="entry name" value="Pyr_redox_2"/>
    <property type="match status" value="1"/>
</dbReference>